<evidence type="ECO:0000256" key="5">
    <source>
        <dbReference type="ARBA" id="ARBA00022989"/>
    </source>
</evidence>
<feature type="transmembrane region" description="Helical" evidence="7">
    <location>
        <begin position="361"/>
        <end position="382"/>
    </location>
</feature>
<dbReference type="RefSeq" id="WP_339968738.1">
    <property type="nucleotide sequence ID" value="NZ_JAWMWG010000001.1"/>
</dbReference>
<keyword evidence="10" id="KW-1185">Reference proteome</keyword>
<evidence type="ECO:0000256" key="7">
    <source>
        <dbReference type="SAM" id="Phobius"/>
    </source>
</evidence>
<evidence type="ECO:0000256" key="2">
    <source>
        <dbReference type="ARBA" id="ARBA00010157"/>
    </source>
</evidence>
<feature type="transmembrane region" description="Helical" evidence="7">
    <location>
        <begin position="937"/>
        <end position="958"/>
    </location>
</feature>
<dbReference type="PANTHER" id="PTHR33406:SF6">
    <property type="entry name" value="MEMBRANE PROTEIN YDGH-RELATED"/>
    <property type="match status" value="1"/>
</dbReference>
<dbReference type="EMBL" id="JAWMWG010000001">
    <property type="protein sequence ID" value="MEJ6347990.1"/>
    <property type="molecule type" value="Genomic_DNA"/>
</dbReference>
<evidence type="ECO:0000313" key="9">
    <source>
        <dbReference type="EMBL" id="MEJ6347990.1"/>
    </source>
</evidence>
<reference evidence="9 10" key="1">
    <citation type="submission" date="2023-10" db="EMBL/GenBank/DDBJ databases">
        <title>Holzapfeliella saturejae sp. nov. isolated from Satureja montana flowers.</title>
        <authorList>
            <person name="Alcantara C."/>
            <person name="Zuniga M."/>
            <person name="Landete J.M."/>
            <person name="Monedero V."/>
        </authorList>
    </citation>
    <scope>NUCLEOTIDE SEQUENCE [LARGE SCALE GENOMIC DNA]</scope>
    <source>
        <strain evidence="9 10">He02</strain>
    </source>
</reference>
<keyword evidence="3" id="KW-1003">Cell membrane</keyword>
<keyword evidence="5 7" id="KW-1133">Transmembrane helix</keyword>
<feature type="domain" description="Membrane transport protein MMPL" evidence="8">
    <location>
        <begin position="648"/>
        <end position="1027"/>
    </location>
</feature>
<feature type="transmembrane region" description="Helical" evidence="7">
    <location>
        <begin position="203"/>
        <end position="225"/>
    </location>
</feature>
<feature type="domain" description="Membrane transport protein MMPL" evidence="8">
    <location>
        <begin position="44"/>
        <end position="365"/>
    </location>
</feature>
<evidence type="ECO:0000259" key="8">
    <source>
        <dbReference type="Pfam" id="PF03176"/>
    </source>
</evidence>
<accession>A0ABU8SF29</accession>
<dbReference type="NCBIfam" id="TIGR03057">
    <property type="entry name" value="xxxLxxG_by_4"/>
    <property type="match status" value="1"/>
</dbReference>
<sequence>MSQFFKKHYHALIGWLLALVIAIVALPNVGELTTQNSAIKLPDNVQTQLAEQMKNQWSDSQKDTTEAVVIFHNEGNALTQEQKDRIKATVDKLRQNESEYGIKSMTASMDNEYTQKQLISQDETTQLLQLNIDKNHGTLSEIENQLNEAAKTDGVTTYVTGADILTNAFSQKTQDGIKKTEVIAVIFIFIVLILVFRSPVVPLVSIATVAVSFIVSLSIVTNLVAHFGFPFSNFTQVFMVVVLFGIGTDYNILLYDEFKDQLSLGVSNSEAMQVARKKAGHTILYSGTSVLIGFAVLGLAQFSIYQSAVGVAVGIAVLIPVLLTLNAFFMVVLGKKLFWPAKSFEGHSTSKFWHMLSKNSVLRPILSLLLVLVIMLPLSFMYSNHLNYDDLDELGNDTPAKVGFEVVQAHFSKGTAEPTTLYVRSDQPLDNTQNLKGIDSLTQAIKAVPGVKTVTSATQPGGDQIDKLYVDSQMKTVNSGLSEAQKGAKDLQTGLVGNGQSAQNNGQLPTDLLTGVNNASSGLIQLQNGSQQLVDGLTQLNDKLASQTSGQSQSQITQLVDGLPQINSAIQQLNGALQNAGTSGVDTSSLTQKLSQVAAHTKAIGDELTQAGQALTGLQAEQQQQSAQYQQMLSQLPESARQAIVQKDQKVQQALAQVGQNIQNAGSHDQQIGQQLQAVSQDSQLSGMMQQLTTLKQQVQTLADKSNVALPGATQALNQLYGGLTQVQSAVAQGNTGAQALNGGLATMTEKMPQMIDGVKKAGDGAGQLDTGLGTAYDYLNNYQNSASAKTFYIPSDQIHGEEFQKSLDTYLSADKKTTKLMIILDENPSSDAAIQKINELTNQTQGILQNGSLHNAQVAFGGQTAKIADTQKTANDDFIRTAMIMVVGIGIALIFVTRSILQPLYILGTLLLAFLSSMTITKWVSATFLGHDLLTWNTPFFTFIMIFALGVDYSIFLMMKYREFGAEGMQPSEQIIKACEIIGAVVISAAIILGGTFAALIPSGVLTLIQVALGVIIGLLILVVILPMILSAAIRLTYEKFNFKKLMKKDNN</sequence>
<dbReference type="Pfam" id="PF03176">
    <property type="entry name" value="MMPL"/>
    <property type="match status" value="2"/>
</dbReference>
<dbReference type="SUPFAM" id="SSF82866">
    <property type="entry name" value="Multidrug efflux transporter AcrB transmembrane domain"/>
    <property type="match status" value="2"/>
</dbReference>
<name>A0ABU8SF29_9LACO</name>
<keyword evidence="4 7" id="KW-0812">Transmembrane</keyword>
<feature type="transmembrane region" description="Helical" evidence="7">
    <location>
        <begin position="311"/>
        <end position="333"/>
    </location>
</feature>
<dbReference type="Proteomes" id="UP001377804">
    <property type="component" value="Unassembled WGS sequence"/>
</dbReference>
<evidence type="ECO:0000256" key="6">
    <source>
        <dbReference type="ARBA" id="ARBA00023136"/>
    </source>
</evidence>
<comment type="subcellular location">
    <subcellularLocation>
        <location evidence="1">Cell membrane</location>
        <topology evidence="1">Multi-pass membrane protein</topology>
    </subcellularLocation>
</comment>
<dbReference type="Gene3D" id="1.20.1640.10">
    <property type="entry name" value="Multidrug efflux transporter AcrB transmembrane domain"/>
    <property type="match status" value="2"/>
</dbReference>
<feature type="transmembrane region" description="Helical" evidence="7">
    <location>
        <begin position="1008"/>
        <end position="1039"/>
    </location>
</feature>
<feature type="transmembrane region" description="Helical" evidence="7">
    <location>
        <begin position="180"/>
        <end position="196"/>
    </location>
</feature>
<proteinExistence type="inferred from homology"/>
<evidence type="ECO:0000256" key="4">
    <source>
        <dbReference type="ARBA" id="ARBA00022692"/>
    </source>
</evidence>
<comment type="caution">
    <text evidence="9">The sequence shown here is derived from an EMBL/GenBank/DDBJ whole genome shotgun (WGS) entry which is preliminary data.</text>
</comment>
<evidence type="ECO:0000256" key="1">
    <source>
        <dbReference type="ARBA" id="ARBA00004651"/>
    </source>
</evidence>
<dbReference type="InterPro" id="IPR023908">
    <property type="entry name" value="xxxLxxG_rpt"/>
</dbReference>
<evidence type="ECO:0000256" key="3">
    <source>
        <dbReference type="ARBA" id="ARBA00022475"/>
    </source>
</evidence>
<dbReference type="PANTHER" id="PTHR33406">
    <property type="entry name" value="MEMBRANE PROTEIN MJ1562-RELATED"/>
    <property type="match status" value="1"/>
</dbReference>
<comment type="similarity">
    <text evidence="2">Belongs to the resistance-nodulation-cell division (RND) (TC 2.A.6) family. MmpL subfamily.</text>
</comment>
<organism evidence="9 10">
    <name type="scientific">Holzapfeliella saturejae</name>
    <dbReference type="NCBI Taxonomy" id="3082953"/>
    <lineage>
        <taxon>Bacteria</taxon>
        <taxon>Bacillati</taxon>
        <taxon>Bacillota</taxon>
        <taxon>Bacilli</taxon>
        <taxon>Lactobacillales</taxon>
        <taxon>Lactobacillaceae</taxon>
        <taxon>Holzapfeliella</taxon>
    </lineage>
</organism>
<feature type="transmembrane region" description="Helical" evidence="7">
    <location>
        <begin position="282"/>
        <end position="305"/>
    </location>
</feature>
<dbReference type="InterPro" id="IPR004869">
    <property type="entry name" value="MMPL_dom"/>
</dbReference>
<keyword evidence="6 7" id="KW-0472">Membrane</keyword>
<feature type="transmembrane region" description="Helical" evidence="7">
    <location>
        <begin position="979"/>
        <end position="1002"/>
    </location>
</feature>
<feature type="transmembrane region" description="Helical" evidence="7">
    <location>
        <begin position="905"/>
        <end position="925"/>
    </location>
</feature>
<dbReference type="InterPro" id="IPR050545">
    <property type="entry name" value="Mycobact_MmpL"/>
</dbReference>
<evidence type="ECO:0000313" key="10">
    <source>
        <dbReference type="Proteomes" id="UP001377804"/>
    </source>
</evidence>
<protein>
    <submittedName>
        <fullName evidence="9">MMPL family transporter</fullName>
    </submittedName>
</protein>
<gene>
    <name evidence="9" type="ORF">R4Y45_01945</name>
</gene>
<feature type="transmembrane region" description="Helical" evidence="7">
    <location>
        <begin position="879"/>
        <end position="898"/>
    </location>
</feature>